<sequence>MYFNFFRQQNAKKSNFGDDSYPGLSQFPLLDAAINEAQANIQAPRGLIQNAALTAISAVLQGHVDVRKPNGQVGPTSLMLLAIADSGERKSTVENVFLKPIRAFQAKQCEEVRESQLVWKVKYDTWSIRRNGVLKAISKKASKSLSADEEEKILLALEKDVPVKPKEFKVLYEDSTSEALFHGMYENLLTAGLISSEGGGVLEGRAFNDLSKQNAIWSGDSITIDRKTAESFELVGARLTVSLMVQESVFSKYMAHKGGESRGSGLWARFLICHPASTQGTRYVSTQEPSWHHQTQFASRLEYFLEAGLICFRENKKEKEVIGFDSEAARLWVEIANDIESRMCAGGILYGLGDHGSKLMEVISRLAALLHCFEGFEGDISTSTLQVATDLAKWYSNEFIKLFGQNSKENDEEQELNCWLDNYRKVGKRFVKKNHIMQCGPGKFRKKAALEHVLLRLVNNSAVRILNYPGDKTVYVDLCPWQGGV</sequence>
<dbReference type="EMBL" id="CP039631">
    <property type="protein sequence ID" value="QCG66719.1"/>
    <property type="molecule type" value="Genomic_DNA"/>
</dbReference>
<accession>A0A4P7Y7P5</accession>
<dbReference type="InterPro" id="IPR025048">
    <property type="entry name" value="DUF3987"/>
</dbReference>
<dbReference type="Pfam" id="PF13148">
    <property type="entry name" value="DUF3987"/>
    <property type="match status" value="1"/>
</dbReference>
<proteinExistence type="predicted"/>
<evidence type="ECO:0000313" key="1">
    <source>
        <dbReference type="EMBL" id="QCG66719.1"/>
    </source>
</evidence>
<dbReference type="AlphaFoldDB" id="A0A4P7Y7P5"/>
<evidence type="ECO:0000313" key="2">
    <source>
        <dbReference type="Proteomes" id="UP000298274"/>
    </source>
</evidence>
<dbReference type="RefSeq" id="WP_141123331.1">
    <property type="nucleotide sequence ID" value="NZ_CP039631.3"/>
</dbReference>
<reference evidence="2" key="1">
    <citation type="submission" date="2019-04" db="EMBL/GenBank/DDBJ databases">
        <title>Complete genome sequence of Pseudomonas veronii strain PVy, a versatile degrader capable of using multiple contaminants as sole carbon sources.</title>
        <authorList>
            <person name="Lopez-Echartea E."/>
            <person name="Ridl J."/>
            <person name="Pajer P."/>
            <person name="Strejcek M."/>
            <person name="Suman J."/>
            <person name="Uhlik O."/>
        </authorList>
    </citation>
    <scope>NUCLEOTIDE SEQUENCE [LARGE SCALE GENOMIC DNA]</scope>
    <source>
        <strain evidence="2">Pvy</strain>
    </source>
</reference>
<protein>
    <submittedName>
        <fullName evidence="1">DUF3987 domain-containing protein</fullName>
    </submittedName>
</protein>
<gene>
    <name evidence="1" type="ORF">E4167_18675</name>
</gene>
<organism evidence="1 2">
    <name type="scientific">Pseudomonas veronii</name>
    <dbReference type="NCBI Taxonomy" id="76761"/>
    <lineage>
        <taxon>Bacteria</taxon>
        <taxon>Pseudomonadati</taxon>
        <taxon>Pseudomonadota</taxon>
        <taxon>Gammaproteobacteria</taxon>
        <taxon>Pseudomonadales</taxon>
        <taxon>Pseudomonadaceae</taxon>
        <taxon>Pseudomonas</taxon>
    </lineage>
</organism>
<name>A0A4P7Y7P5_PSEVE</name>
<dbReference type="Proteomes" id="UP000298274">
    <property type="component" value="Chromosome"/>
</dbReference>